<evidence type="ECO:0000256" key="2">
    <source>
        <dbReference type="ARBA" id="ARBA00012052"/>
    </source>
</evidence>
<keyword evidence="9" id="KW-0414">Isoprene biosynthesis</keyword>
<protein>
    <recommendedName>
        <fullName evidence="3 9">4-diphosphocytidyl-2-C-methyl-D-erythritol kinase</fullName>
        <shortName evidence="9">CMK</shortName>
        <ecNumber evidence="2 9">2.7.1.148</ecNumber>
    </recommendedName>
    <alternativeName>
        <fullName evidence="8 9">4-(cytidine-5'-diphospho)-2-C-methyl-D-erythritol kinase</fullName>
    </alternativeName>
</protein>
<dbReference type="InterPro" id="IPR004424">
    <property type="entry name" value="IspE"/>
</dbReference>
<dbReference type="EMBL" id="JADIMG010000064">
    <property type="protein sequence ID" value="MBO8459910.1"/>
    <property type="molecule type" value="Genomic_DNA"/>
</dbReference>
<dbReference type="GO" id="GO:0005524">
    <property type="term" value="F:ATP binding"/>
    <property type="evidence" value="ECO:0007669"/>
    <property type="project" value="UniProtKB-UniRule"/>
</dbReference>
<evidence type="ECO:0000256" key="6">
    <source>
        <dbReference type="ARBA" id="ARBA00022777"/>
    </source>
</evidence>
<evidence type="ECO:0000259" key="10">
    <source>
        <dbReference type="Pfam" id="PF00288"/>
    </source>
</evidence>
<dbReference type="SUPFAM" id="SSF54211">
    <property type="entry name" value="Ribosomal protein S5 domain 2-like"/>
    <property type="match status" value="1"/>
</dbReference>
<dbReference type="InterPro" id="IPR036554">
    <property type="entry name" value="GHMP_kinase_C_sf"/>
</dbReference>
<feature type="domain" description="GHMP kinase C-terminal" evidence="11">
    <location>
        <begin position="207"/>
        <end position="254"/>
    </location>
</feature>
<feature type="active site" evidence="9">
    <location>
        <position position="8"/>
    </location>
</feature>
<dbReference type="Gene3D" id="3.30.70.890">
    <property type="entry name" value="GHMP kinase, C-terminal domain"/>
    <property type="match status" value="1"/>
</dbReference>
<dbReference type="InterPro" id="IPR020568">
    <property type="entry name" value="Ribosomal_Su5_D2-typ_SF"/>
</dbReference>
<dbReference type="InterPro" id="IPR006204">
    <property type="entry name" value="GHMP_kinase_N_dom"/>
</dbReference>
<dbReference type="NCBIfam" id="TIGR00154">
    <property type="entry name" value="ispE"/>
    <property type="match status" value="1"/>
</dbReference>
<evidence type="ECO:0000256" key="8">
    <source>
        <dbReference type="ARBA" id="ARBA00032554"/>
    </source>
</evidence>
<dbReference type="AlphaFoldDB" id="A0A9D9HU02"/>
<evidence type="ECO:0000256" key="7">
    <source>
        <dbReference type="ARBA" id="ARBA00022840"/>
    </source>
</evidence>
<dbReference type="GO" id="GO:0016114">
    <property type="term" value="P:terpenoid biosynthetic process"/>
    <property type="evidence" value="ECO:0007669"/>
    <property type="project" value="UniProtKB-UniRule"/>
</dbReference>
<feature type="active site" evidence="9">
    <location>
        <position position="134"/>
    </location>
</feature>
<dbReference type="PANTHER" id="PTHR43527:SF2">
    <property type="entry name" value="4-DIPHOSPHOCYTIDYL-2-C-METHYL-D-ERYTHRITOL KINASE, CHLOROPLASTIC"/>
    <property type="match status" value="1"/>
</dbReference>
<evidence type="ECO:0000313" key="13">
    <source>
        <dbReference type="Proteomes" id="UP000823641"/>
    </source>
</evidence>
<dbReference type="HAMAP" id="MF_00061">
    <property type="entry name" value="IspE"/>
    <property type="match status" value="1"/>
</dbReference>
<comment type="caution">
    <text evidence="12">The sequence shown here is derived from an EMBL/GenBank/DDBJ whole genome shotgun (WGS) entry which is preliminary data.</text>
</comment>
<dbReference type="InterPro" id="IPR013750">
    <property type="entry name" value="GHMP_kinase_C_dom"/>
</dbReference>
<reference evidence="12" key="1">
    <citation type="submission" date="2020-10" db="EMBL/GenBank/DDBJ databases">
        <authorList>
            <person name="Gilroy R."/>
        </authorList>
    </citation>
    <scope>NUCLEOTIDE SEQUENCE</scope>
    <source>
        <strain evidence="12">G3-3990</strain>
    </source>
</reference>
<dbReference type="GO" id="GO:0050515">
    <property type="term" value="F:4-(cytidine 5'-diphospho)-2-C-methyl-D-erythritol kinase activity"/>
    <property type="evidence" value="ECO:0007669"/>
    <property type="project" value="UniProtKB-UniRule"/>
</dbReference>
<keyword evidence="5 9" id="KW-0547">Nucleotide-binding</keyword>
<dbReference type="EC" id="2.7.1.148" evidence="2 9"/>
<keyword evidence="6 9" id="KW-0418">Kinase</keyword>
<comment type="catalytic activity">
    <reaction evidence="9">
        <text>4-CDP-2-C-methyl-D-erythritol + ATP = 4-CDP-2-C-methyl-D-erythritol 2-phosphate + ADP + H(+)</text>
        <dbReference type="Rhea" id="RHEA:18437"/>
        <dbReference type="ChEBI" id="CHEBI:15378"/>
        <dbReference type="ChEBI" id="CHEBI:30616"/>
        <dbReference type="ChEBI" id="CHEBI:57823"/>
        <dbReference type="ChEBI" id="CHEBI:57919"/>
        <dbReference type="ChEBI" id="CHEBI:456216"/>
        <dbReference type="EC" id="2.7.1.148"/>
    </reaction>
</comment>
<dbReference type="PIRSF" id="PIRSF010376">
    <property type="entry name" value="IspE"/>
    <property type="match status" value="1"/>
</dbReference>
<name>A0A9D9HU02_9BACT</name>
<sequence>MKLHTRSKINIGLFVTSRRPDGYHNIETVFYPLNLGDELIIEKNNTDTAQLLLEGLPIEGNMEDNLLMKTYRIFKERYGIGGVDIRLQKQVPMGAGLGGGSADAAYMAKGLNELFELGLSHQVLEEMVAQLGADCAFFIQAQPAYAEGIGNLLHPLPLQLKGYYLLLVKPDVHISTAAAYKAITPQASGCRLGEVLLNCEVSEWDKHIRNDFEQPVFAAHPIISDIKQKMYERGALYACMSGSGSSVFGIFASQPDTNGFEPHFVYTEAL</sequence>
<evidence type="ECO:0000256" key="1">
    <source>
        <dbReference type="ARBA" id="ARBA00009684"/>
    </source>
</evidence>
<dbReference type="Pfam" id="PF00288">
    <property type="entry name" value="GHMP_kinases_N"/>
    <property type="match status" value="1"/>
</dbReference>
<comment type="pathway">
    <text evidence="9">Isoprenoid biosynthesis; isopentenyl diphosphate biosynthesis via DXP pathway; isopentenyl diphosphate from 1-deoxy-D-xylulose 5-phosphate: step 3/6.</text>
</comment>
<evidence type="ECO:0000256" key="4">
    <source>
        <dbReference type="ARBA" id="ARBA00022679"/>
    </source>
</evidence>
<dbReference type="GO" id="GO:0019288">
    <property type="term" value="P:isopentenyl diphosphate biosynthetic process, methylerythritol 4-phosphate pathway"/>
    <property type="evidence" value="ECO:0007669"/>
    <property type="project" value="UniProtKB-UniRule"/>
</dbReference>
<dbReference type="Pfam" id="PF08544">
    <property type="entry name" value="GHMP_kinases_C"/>
    <property type="match status" value="1"/>
</dbReference>
<dbReference type="Proteomes" id="UP000823641">
    <property type="component" value="Unassembled WGS sequence"/>
</dbReference>
<evidence type="ECO:0000259" key="11">
    <source>
        <dbReference type="Pfam" id="PF08544"/>
    </source>
</evidence>
<keyword evidence="4 9" id="KW-0808">Transferase</keyword>
<dbReference type="InterPro" id="IPR014721">
    <property type="entry name" value="Ribsml_uS5_D2-typ_fold_subgr"/>
</dbReference>
<dbReference type="Gene3D" id="3.30.230.10">
    <property type="match status" value="1"/>
</dbReference>
<organism evidence="12 13">
    <name type="scientific">Candidatus Gallipaludibacter merdavium</name>
    <dbReference type="NCBI Taxonomy" id="2840839"/>
    <lineage>
        <taxon>Bacteria</taxon>
        <taxon>Pseudomonadati</taxon>
        <taxon>Bacteroidota</taxon>
        <taxon>Bacteroidia</taxon>
        <taxon>Bacteroidales</taxon>
        <taxon>Candidatus Gallipaludibacter</taxon>
    </lineage>
</organism>
<feature type="binding site" evidence="9">
    <location>
        <begin position="92"/>
        <end position="102"/>
    </location>
    <ligand>
        <name>ATP</name>
        <dbReference type="ChEBI" id="CHEBI:30616"/>
    </ligand>
</feature>
<comment type="similarity">
    <text evidence="1 9">Belongs to the GHMP kinase family. IspE subfamily.</text>
</comment>
<keyword evidence="7 9" id="KW-0067">ATP-binding</keyword>
<reference evidence="12" key="2">
    <citation type="journal article" date="2021" name="PeerJ">
        <title>Extensive microbial diversity within the chicken gut microbiome revealed by metagenomics and culture.</title>
        <authorList>
            <person name="Gilroy R."/>
            <person name="Ravi A."/>
            <person name="Getino M."/>
            <person name="Pursley I."/>
            <person name="Horton D.L."/>
            <person name="Alikhan N.F."/>
            <person name="Baker D."/>
            <person name="Gharbi K."/>
            <person name="Hall N."/>
            <person name="Watson M."/>
            <person name="Adriaenssens E.M."/>
            <person name="Foster-Nyarko E."/>
            <person name="Jarju S."/>
            <person name="Secka A."/>
            <person name="Antonio M."/>
            <person name="Oren A."/>
            <person name="Chaudhuri R.R."/>
            <person name="La Ragione R."/>
            <person name="Hildebrand F."/>
            <person name="Pallen M.J."/>
        </authorList>
    </citation>
    <scope>NUCLEOTIDE SEQUENCE</scope>
    <source>
        <strain evidence="12">G3-3990</strain>
    </source>
</reference>
<dbReference type="SUPFAM" id="SSF55060">
    <property type="entry name" value="GHMP Kinase, C-terminal domain"/>
    <property type="match status" value="1"/>
</dbReference>
<evidence type="ECO:0000256" key="5">
    <source>
        <dbReference type="ARBA" id="ARBA00022741"/>
    </source>
</evidence>
<accession>A0A9D9HU02</accession>
<comment type="function">
    <text evidence="9">Catalyzes the phosphorylation of the position 2 hydroxy group of 4-diphosphocytidyl-2C-methyl-D-erythritol.</text>
</comment>
<evidence type="ECO:0000313" key="12">
    <source>
        <dbReference type="EMBL" id="MBO8459910.1"/>
    </source>
</evidence>
<dbReference type="PANTHER" id="PTHR43527">
    <property type="entry name" value="4-DIPHOSPHOCYTIDYL-2-C-METHYL-D-ERYTHRITOL KINASE, CHLOROPLASTIC"/>
    <property type="match status" value="1"/>
</dbReference>
<feature type="domain" description="GHMP kinase N-terminal" evidence="10">
    <location>
        <begin position="65"/>
        <end position="139"/>
    </location>
</feature>
<evidence type="ECO:0000256" key="9">
    <source>
        <dbReference type="HAMAP-Rule" id="MF_00061"/>
    </source>
</evidence>
<evidence type="ECO:0000256" key="3">
    <source>
        <dbReference type="ARBA" id="ARBA00017473"/>
    </source>
</evidence>
<proteinExistence type="inferred from homology"/>
<gene>
    <name evidence="9" type="primary">ispE</name>
    <name evidence="12" type="ORF">IAA73_06225</name>
</gene>